<dbReference type="Proteomes" id="UP001143910">
    <property type="component" value="Unassembled WGS sequence"/>
</dbReference>
<organism evidence="1 2">
    <name type="scientific">Zarea fungicola</name>
    <dbReference type="NCBI Taxonomy" id="93591"/>
    <lineage>
        <taxon>Eukaryota</taxon>
        <taxon>Fungi</taxon>
        <taxon>Dikarya</taxon>
        <taxon>Ascomycota</taxon>
        <taxon>Pezizomycotina</taxon>
        <taxon>Sordariomycetes</taxon>
        <taxon>Hypocreomycetidae</taxon>
        <taxon>Hypocreales</taxon>
        <taxon>Cordycipitaceae</taxon>
        <taxon>Zarea</taxon>
    </lineage>
</organism>
<comment type="caution">
    <text evidence="1">The sequence shown here is derived from an EMBL/GenBank/DDBJ whole genome shotgun (WGS) entry which is preliminary data.</text>
</comment>
<reference evidence="1" key="1">
    <citation type="submission" date="2022-08" db="EMBL/GenBank/DDBJ databases">
        <title>Genome Sequence of Lecanicillium fungicola.</title>
        <authorList>
            <person name="Buettner E."/>
        </authorList>
    </citation>
    <scope>NUCLEOTIDE SEQUENCE</scope>
    <source>
        <strain evidence="1">Babe33</strain>
    </source>
</reference>
<evidence type="ECO:0000313" key="1">
    <source>
        <dbReference type="EMBL" id="KAJ2983157.1"/>
    </source>
</evidence>
<keyword evidence="2" id="KW-1185">Reference proteome</keyword>
<proteinExistence type="predicted"/>
<evidence type="ECO:0000313" key="2">
    <source>
        <dbReference type="Proteomes" id="UP001143910"/>
    </source>
</evidence>
<dbReference type="EMBL" id="JANJQO010000041">
    <property type="protein sequence ID" value="KAJ2983157.1"/>
    <property type="molecule type" value="Genomic_DNA"/>
</dbReference>
<sequence length="483" mass="54080">MEAACWTCRNRTIQCDLSGTPCAKCVKAGLECFEQRPLRWVSGVAIRGKQQGRILNSCAASRKASAVKRRNPAERNPRHRQSSTLSVGSPLLSLQDPRMQRLSASSRFYIDYFRARICKLFILHDSDQNPFRNLLTLSMNNSTLQYSIIAVASRHFANSAISFDHPTDSISHQSIGANLDALRFKKKIFEGLRLDLSCTDLSDHVATMATILLLIFLDLLESGIDGWKCHVQGARQLVNLSHSLIATGAVLESRHDDATGMVAETKQFLFHQFSLIATLGEALSASGSKTEASTDFDDSKHKESIVRSSLGCPAFLRAAIRDFSRQRCFIETLQSQERSEVEIHIQRTVALMDLTRRFDCLEWSSTTVAPSNSDGRVGSLAMLAEAYKTATLLYGARILRAFGKNAMEQSERHKLACELLNTIESLKGDQMMFKCLLWPTFIAGTECQYHKELVSTQSVPPSSYMNIGEIKILYSKRHRKDRN</sequence>
<protein>
    <submittedName>
        <fullName evidence="1">Uncharacterized protein</fullName>
    </submittedName>
</protein>
<gene>
    <name evidence="1" type="ORF">NQ176_g897</name>
</gene>
<name>A0ACC1NV08_9HYPO</name>
<accession>A0ACC1NV08</accession>